<reference evidence="3 4" key="1">
    <citation type="submission" date="2016-10" db="EMBL/GenBank/DDBJ databases">
        <authorList>
            <person name="de Groot N.N."/>
        </authorList>
    </citation>
    <scope>NUCLEOTIDE SEQUENCE [LARGE SCALE GENOMIC DNA]</scope>
    <source>
        <strain evidence="3 4">DSM 23553</strain>
    </source>
</reference>
<accession>A0A1H5P0S3</accession>
<dbReference type="AlphaFoldDB" id="A0A1H5P0S3"/>
<feature type="chain" id="PRO_5011593354" evidence="1">
    <location>
        <begin position="18"/>
        <end position="252"/>
    </location>
</feature>
<keyword evidence="4" id="KW-1185">Reference proteome</keyword>
<gene>
    <name evidence="3" type="ORF">SAMN04488034_10779</name>
</gene>
<feature type="domain" description="Putative auto-transporter adhesin head GIN" evidence="2">
    <location>
        <begin position="43"/>
        <end position="236"/>
    </location>
</feature>
<dbReference type="STRING" id="390640.SAMN04488034_10779"/>
<dbReference type="Proteomes" id="UP000199448">
    <property type="component" value="Unassembled WGS sequence"/>
</dbReference>
<name>A0A1H5P0S3_9FLAO</name>
<dbReference type="OrthoDB" id="1466971at2"/>
<evidence type="ECO:0000313" key="4">
    <source>
        <dbReference type="Proteomes" id="UP000199448"/>
    </source>
</evidence>
<protein>
    <submittedName>
        <fullName evidence="3">Putative auto-transporter adhesin, head GIN domain</fullName>
    </submittedName>
</protein>
<keyword evidence="1" id="KW-0732">Signal</keyword>
<dbReference type="Gene3D" id="2.160.20.120">
    <property type="match status" value="1"/>
</dbReference>
<proteinExistence type="predicted"/>
<dbReference type="RefSeq" id="WP_093113889.1">
    <property type="nucleotide sequence ID" value="NZ_FNGG01000007.1"/>
</dbReference>
<evidence type="ECO:0000313" key="3">
    <source>
        <dbReference type="EMBL" id="SEF07280.1"/>
    </source>
</evidence>
<evidence type="ECO:0000259" key="2">
    <source>
        <dbReference type="Pfam" id="PF10988"/>
    </source>
</evidence>
<dbReference type="EMBL" id="FNUG01000007">
    <property type="protein sequence ID" value="SEF07280.1"/>
    <property type="molecule type" value="Genomic_DNA"/>
</dbReference>
<dbReference type="InterPro" id="IPR021255">
    <property type="entry name" value="DUF2807"/>
</dbReference>
<dbReference type="PROSITE" id="PS51257">
    <property type="entry name" value="PROKAR_LIPOPROTEIN"/>
    <property type="match status" value="1"/>
</dbReference>
<sequence>MKKANFFRFLLLMLLFAACDSPDAPECLTAPGKIIQKEVNAAPFSQVVVYGKIKLFIEQGPGQKVIIEAGENLFEQVSAEVVEGKLVLEDLSSCTFFQTTYEPKVHVTIPNLTFIENAGNRMIEGVGTLEFPSIRLRSNNYDKNPEVYTNGDFRFDLISKNIYVSGDDFSNFYLTGSTDYLVAQFWAGDGRLEARELVADSIRIFHRGTNKMILNPQQSLKGEIRSTGDVISVNRPPVVEVESFYTGKLIFE</sequence>
<evidence type="ECO:0000256" key="1">
    <source>
        <dbReference type="SAM" id="SignalP"/>
    </source>
</evidence>
<dbReference type="Pfam" id="PF10988">
    <property type="entry name" value="DUF2807"/>
    <property type="match status" value="1"/>
</dbReference>
<organism evidence="3 4">
    <name type="scientific">Salinimicrobium catena</name>
    <dbReference type="NCBI Taxonomy" id="390640"/>
    <lineage>
        <taxon>Bacteria</taxon>
        <taxon>Pseudomonadati</taxon>
        <taxon>Bacteroidota</taxon>
        <taxon>Flavobacteriia</taxon>
        <taxon>Flavobacteriales</taxon>
        <taxon>Flavobacteriaceae</taxon>
        <taxon>Salinimicrobium</taxon>
    </lineage>
</organism>
<feature type="signal peptide" evidence="1">
    <location>
        <begin position="1"/>
        <end position="17"/>
    </location>
</feature>